<accession>U5VPZ8</accession>
<name>U5VPZ8_9ACTN</name>
<dbReference type="EMBL" id="CP006272">
    <property type="protein sequence ID" value="AGZ39028.1"/>
    <property type="molecule type" value="Genomic_DNA"/>
</dbReference>
<dbReference type="Proteomes" id="UP000017746">
    <property type="component" value="Chromosome"/>
</dbReference>
<dbReference type="AlphaFoldDB" id="U5VPZ8"/>
<dbReference type="RefSeq" id="WP_023357973.1">
    <property type="nucleotide sequence ID" value="NC_022657.1"/>
</dbReference>
<proteinExistence type="predicted"/>
<sequence length="142" mass="15744">MTFRYLAAPGPLELTFGVRLWAFEPGHSKLLLRGFSDPESEDGQTIVDVVFSNVTRMRLDAGYPGLMVRVAEESDAIPQAEIGRTFTDDKVYAVNPGPRYGFVVAERVDWATLDIQGHEPSPLLAEDTARLTDVAVGDIYWL</sequence>
<dbReference type="KEGG" id="afs:AFR_03695"/>
<gene>
    <name evidence="1" type="ORF">AFR_03695</name>
</gene>
<dbReference type="PATRIC" id="fig|1246995.3.peg.744"/>
<keyword evidence="2" id="KW-1185">Reference proteome</keyword>
<evidence type="ECO:0000313" key="1">
    <source>
        <dbReference type="EMBL" id="AGZ39028.1"/>
    </source>
</evidence>
<dbReference type="eggNOG" id="ENOG50313PX">
    <property type="taxonomic scope" value="Bacteria"/>
</dbReference>
<dbReference type="OrthoDB" id="3378198at2"/>
<organism evidence="1 2">
    <name type="scientific">Actinoplanes friuliensis DSM 7358</name>
    <dbReference type="NCBI Taxonomy" id="1246995"/>
    <lineage>
        <taxon>Bacteria</taxon>
        <taxon>Bacillati</taxon>
        <taxon>Actinomycetota</taxon>
        <taxon>Actinomycetes</taxon>
        <taxon>Micromonosporales</taxon>
        <taxon>Micromonosporaceae</taxon>
        <taxon>Actinoplanes</taxon>
    </lineage>
</organism>
<reference evidence="1 2" key="1">
    <citation type="journal article" date="2014" name="J. Biotechnol.">
        <title>Complete genome sequence of the actinobacterium Actinoplanes friuliensis HAG 010964, producer of the lipopeptide antibiotic friulimycin.</title>
        <authorList>
            <person name="Ruckert C."/>
            <person name="Szczepanowski R."/>
            <person name="Albersmeier A."/>
            <person name="Goesmann A."/>
            <person name="Fischer N."/>
            <person name="Steinkamper A."/>
            <person name="Puhler A."/>
            <person name="Biener R."/>
            <person name="Schwartz D."/>
            <person name="Kalinowski J."/>
        </authorList>
    </citation>
    <scope>NUCLEOTIDE SEQUENCE [LARGE SCALE GENOMIC DNA]</scope>
    <source>
        <strain evidence="1 2">DSM 7358</strain>
    </source>
</reference>
<protein>
    <submittedName>
        <fullName evidence="1">Uncharacterized protein</fullName>
    </submittedName>
</protein>
<evidence type="ECO:0000313" key="2">
    <source>
        <dbReference type="Proteomes" id="UP000017746"/>
    </source>
</evidence>
<dbReference type="HOGENOM" id="CLU_1811646_0_0_11"/>